<evidence type="ECO:0000259" key="1">
    <source>
        <dbReference type="PROSITE" id="PS50206"/>
    </source>
</evidence>
<protein>
    <submittedName>
        <fullName evidence="2">Sulfurtransferase</fullName>
    </submittedName>
</protein>
<keyword evidence="3" id="KW-1185">Reference proteome</keyword>
<dbReference type="SUPFAM" id="SSF52821">
    <property type="entry name" value="Rhodanese/Cell cycle control phosphatase"/>
    <property type="match status" value="1"/>
</dbReference>
<dbReference type="SMART" id="SM00450">
    <property type="entry name" value="RHOD"/>
    <property type="match status" value="1"/>
</dbReference>
<evidence type="ECO:0000313" key="2">
    <source>
        <dbReference type="EMBL" id="GGJ92538.1"/>
    </source>
</evidence>
<dbReference type="InterPro" id="IPR001763">
    <property type="entry name" value="Rhodanese-like_dom"/>
</dbReference>
<dbReference type="Proteomes" id="UP000636956">
    <property type="component" value="Unassembled WGS sequence"/>
</dbReference>
<accession>A0A917PUJ0</accession>
<evidence type="ECO:0000313" key="3">
    <source>
        <dbReference type="Proteomes" id="UP000636956"/>
    </source>
</evidence>
<dbReference type="PANTHER" id="PTHR43031">
    <property type="entry name" value="FAD-DEPENDENT OXIDOREDUCTASE"/>
    <property type="match status" value="1"/>
</dbReference>
<reference evidence="2" key="2">
    <citation type="submission" date="2020-09" db="EMBL/GenBank/DDBJ databases">
        <authorList>
            <person name="Sun Q."/>
            <person name="Zhou Y."/>
        </authorList>
    </citation>
    <scope>NUCLEOTIDE SEQUENCE</scope>
    <source>
        <strain evidence="2">CGMCC 1.8984</strain>
    </source>
</reference>
<dbReference type="PANTHER" id="PTHR43031:SF17">
    <property type="entry name" value="SULFURTRANSFERASE YTWF-RELATED"/>
    <property type="match status" value="1"/>
</dbReference>
<comment type="caution">
    <text evidence="2">The sequence shown here is derived from an EMBL/GenBank/DDBJ whole genome shotgun (WGS) entry which is preliminary data.</text>
</comment>
<dbReference type="Pfam" id="PF00581">
    <property type="entry name" value="Rhodanese"/>
    <property type="match status" value="1"/>
</dbReference>
<sequence length="127" mass="13484">MRQHIATLPHVQSITGHRPIQEAPAMQSISPADAHAIGDAYIIDVREHDEVAQASVPGTHHIPLGTLPARLGDVPRDHIVYVMCHAGGRSARATQYLESEGIDAVNIDGGITRWYGDGLPVTLGGAA</sequence>
<reference evidence="2" key="1">
    <citation type="journal article" date="2014" name="Int. J. Syst. Evol. Microbiol.">
        <title>Complete genome sequence of Corynebacterium casei LMG S-19264T (=DSM 44701T), isolated from a smear-ripened cheese.</title>
        <authorList>
            <consortium name="US DOE Joint Genome Institute (JGI-PGF)"/>
            <person name="Walter F."/>
            <person name="Albersmeier A."/>
            <person name="Kalinowski J."/>
            <person name="Ruckert C."/>
        </authorList>
    </citation>
    <scope>NUCLEOTIDE SEQUENCE</scope>
    <source>
        <strain evidence="2">CGMCC 1.8984</strain>
    </source>
</reference>
<dbReference type="CDD" id="cd00158">
    <property type="entry name" value="RHOD"/>
    <property type="match status" value="1"/>
</dbReference>
<dbReference type="AlphaFoldDB" id="A0A917PUJ0"/>
<feature type="domain" description="Rhodanese" evidence="1">
    <location>
        <begin position="36"/>
        <end position="123"/>
    </location>
</feature>
<dbReference type="EMBL" id="BMMD01000028">
    <property type="protein sequence ID" value="GGJ92538.1"/>
    <property type="molecule type" value="Genomic_DNA"/>
</dbReference>
<dbReference type="InterPro" id="IPR036873">
    <property type="entry name" value="Rhodanese-like_dom_sf"/>
</dbReference>
<organism evidence="2 3">
    <name type="scientific">Agromyces bauzanensis</name>
    <dbReference type="NCBI Taxonomy" id="1308924"/>
    <lineage>
        <taxon>Bacteria</taxon>
        <taxon>Bacillati</taxon>
        <taxon>Actinomycetota</taxon>
        <taxon>Actinomycetes</taxon>
        <taxon>Micrococcales</taxon>
        <taxon>Microbacteriaceae</taxon>
        <taxon>Agromyces</taxon>
    </lineage>
</organism>
<dbReference type="Gene3D" id="3.40.250.10">
    <property type="entry name" value="Rhodanese-like domain"/>
    <property type="match status" value="1"/>
</dbReference>
<dbReference type="InterPro" id="IPR050229">
    <property type="entry name" value="GlpE_sulfurtransferase"/>
</dbReference>
<proteinExistence type="predicted"/>
<dbReference type="PROSITE" id="PS50206">
    <property type="entry name" value="RHODANESE_3"/>
    <property type="match status" value="1"/>
</dbReference>
<gene>
    <name evidence="2" type="ORF">GCM10011372_33790</name>
</gene>
<name>A0A917PUJ0_9MICO</name>